<evidence type="ECO:0000313" key="1">
    <source>
        <dbReference type="EMBL" id="VDP02927.1"/>
    </source>
</evidence>
<dbReference type="AlphaFoldDB" id="A0A183IK23"/>
<dbReference type="Proteomes" id="UP000270296">
    <property type="component" value="Unassembled WGS sequence"/>
</dbReference>
<protein>
    <submittedName>
        <fullName evidence="3">Secreted protein</fullName>
    </submittedName>
</protein>
<organism evidence="3">
    <name type="scientific">Soboliphyme baturini</name>
    <dbReference type="NCBI Taxonomy" id="241478"/>
    <lineage>
        <taxon>Eukaryota</taxon>
        <taxon>Metazoa</taxon>
        <taxon>Ecdysozoa</taxon>
        <taxon>Nematoda</taxon>
        <taxon>Enoplea</taxon>
        <taxon>Dorylaimia</taxon>
        <taxon>Dioctophymatida</taxon>
        <taxon>Dioctophymatoidea</taxon>
        <taxon>Soboliphymatidae</taxon>
        <taxon>Soboliphyme</taxon>
    </lineage>
</organism>
<evidence type="ECO:0000313" key="2">
    <source>
        <dbReference type="Proteomes" id="UP000270296"/>
    </source>
</evidence>
<keyword evidence="2" id="KW-1185">Reference proteome</keyword>
<accession>A0A183IK23</accession>
<gene>
    <name evidence="1" type="ORF">SBAD_LOCUS3969</name>
</gene>
<reference evidence="1 2" key="2">
    <citation type="submission" date="2018-11" db="EMBL/GenBank/DDBJ databases">
        <authorList>
            <consortium name="Pathogen Informatics"/>
        </authorList>
    </citation>
    <scope>NUCLEOTIDE SEQUENCE [LARGE SCALE GENOMIC DNA]</scope>
</reference>
<reference evidence="3" key="1">
    <citation type="submission" date="2016-06" db="UniProtKB">
        <authorList>
            <consortium name="WormBaseParasite"/>
        </authorList>
    </citation>
    <scope>IDENTIFICATION</scope>
</reference>
<dbReference type="WBParaSite" id="SBAD_0000414501-mRNA-1">
    <property type="protein sequence ID" value="SBAD_0000414501-mRNA-1"/>
    <property type="gene ID" value="SBAD_0000414501"/>
</dbReference>
<proteinExistence type="predicted"/>
<name>A0A183IK23_9BILA</name>
<evidence type="ECO:0000313" key="3">
    <source>
        <dbReference type="WBParaSite" id="SBAD_0000414501-mRNA-1"/>
    </source>
</evidence>
<sequence length="77" mass="8456">MPILTNATLTLVCGICDSAFYTLCIAADHAIDQSITGPDNSAKSHYNPRHARLDVQWPALKTTHHVMPRSFDIALHA</sequence>
<dbReference type="EMBL" id="UZAM01008047">
    <property type="protein sequence ID" value="VDP02927.1"/>
    <property type="molecule type" value="Genomic_DNA"/>
</dbReference>